<comment type="caution">
    <text evidence="2">The sequence shown here is derived from an EMBL/GenBank/DDBJ whole genome shotgun (WGS) entry which is preliminary data.</text>
</comment>
<dbReference type="EMBL" id="LJZR01000032">
    <property type="protein sequence ID" value="KPQ33437.1"/>
    <property type="molecule type" value="Genomic_DNA"/>
</dbReference>
<dbReference type="Pfam" id="PF00805">
    <property type="entry name" value="Pentapeptide"/>
    <property type="match status" value="2"/>
</dbReference>
<dbReference type="PATRIC" id="fig|1666911.3.peg.1954"/>
<evidence type="ECO:0008006" key="4">
    <source>
        <dbReference type="Google" id="ProtNLM"/>
    </source>
</evidence>
<dbReference type="InterPro" id="IPR044213">
    <property type="entry name" value="At2g44920-like"/>
</dbReference>
<dbReference type="Gene3D" id="2.160.20.80">
    <property type="entry name" value="E3 ubiquitin-protein ligase SopA"/>
    <property type="match status" value="1"/>
</dbReference>
<dbReference type="SUPFAM" id="SSF141571">
    <property type="entry name" value="Pentapeptide repeat-like"/>
    <property type="match status" value="1"/>
</dbReference>
<dbReference type="InterPro" id="IPR001646">
    <property type="entry name" value="5peptide_repeat"/>
</dbReference>
<keyword evidence="1" id="KW-0472">Membrane</keyword>
<gene>
    <name evidence="2" type="ORF">HLUCCA11_18655</name>
</gene>
<dbReference type="AlphaFoldDB" id="A0A0P7ZKL5"/>
<evidence type="ECO:0000256" key="1">
    <source>
        <dbReference type="SAM" id="Phobius"/>
    </source>
</evidence>
<dbReference type="Proteomes" id="UP000050465">
    <property type="component" value="Unassembled WGS sequence"/>
</dbReference>
<dbReference type="PANTHER" id="PTHR47200">
    <property type="entry name" value="THYLAKOID LUMENAL 15 KDA PROTEIN 1, CHLOROPLASTIC"/>
    <property type="match status" value="1"/>
</dbReference>
<sequence length="190" mass="20153">MELLLAKKVTKISAVLKRSLKSCLQASFLVGFFFSIFSILLTLSLFTPPAIAQDNSVDYTLTNQAGADFSGKDLSGTSFAAADVRDANFAGADMSGTILTKATFIRANLSNTDFTKTFADRVLFNGADMTNVVFVDAIATSSSFADAIITGADFSDSILDRIQVKNMCKRAAGTNPVTGVDTRDSLGCPD</sequence>
<proteinExistence type="predicted"/>
<organism evidence="2 3">
    <name type="scientific">Phormidesmis priestleyi Ana</name>
    <dbReference type="NCBI Taxonomy" id="1666911"/>
    <lineage>
        <taxon>Bacteria</taxon>
        <taxon>Bacillati</taxon>
        <taxon>Cyanobacteriota</taxon>
        <taxon>Cyanophyceae</taxon>
        <taxon>Leptolyngbyales</taxon>
        <taxon>Leptolyngbyaceae</taxon>
        <taxon>Phormidesmis</taxon>
    </lineage>
</organism>
<evidence type="ECO:0000313" key="2">
    <source>
        <dbReference type="EMBL" id="KPQ33437.1"/>
    </source>
</evidence>
<reference evidence="2 3" key="1">
    <citation type="submission" date="2015-09" db="EMBL/GenBank/DDBJ databases">
        <title>Identification and resolution of microdiversity through metagenomic sequencing of parallel consortia.</title>
        <authorList>
            <person name="Nelson W.C."/>
            <person name="Romine M.F."/>
            <person name="Lindemann S.R."/>
        </authorList>
    </citation>
    <scope>NUCLEOTIDE SEQUENCE [LARGE SCALE GENOMIC DNA]</scope>
    <source>
        <strain evidence="2">Ana</strain>
    </source>
</reference>
<name>A0A0P7ZKL5_9CYAN</name>
<feature type="transmembrane region" description="Helical" evidence="1">
    <location>
        <begin position="26"/>
        <end position="46"/>
    </location>
</feature>
<evidence type="ECO:0000313" key="3">
    <source>
        <dbReference type="Proteomes" id="UP000050465"/>
    </source>
</evidence>
<dbReference type="STRING" id="1666911.HLUCCA11_18655"/>
<protein>
    <recommendedName>
        <fullName evidence="4">Pentapeptide repeat-containing protein</fullName>
    </recommendedName>
</protein>
<dbReference type="PANTHER" id="PTHR47200:SF2">
    <property type="entry name" value="THYLAKOID LUMENAL 15 KDA PROTEIN 1, CHLOROPLASTIC"/>
    <property type="match status" value="1"/>
</dbReference>
<accession>A0A0P7ZKL5</accession>
<keyword evidence="1" id="KW-0812">Transmembrane</keyword>
<keyword evidence="1" id="KW-1133">Transmembrane helix</keyword>